<evidence type="ECO:0000313" key="3">
    <source>
        <dbReference type="Proteomes" id="UP000683246"/>
    </source>
</evidence>
<dbReference type="AlphaFoldDB" id="A0A8J8MHL7"/>
<dbReference type="InterPro" id="IPR001279">
    <property type="entry name" value="Metallo-B-lactamas"/>
</dbReference>
<name>A0A8J8MHL7_9FIRM</name>
<dbReference type="Pfam" id="PF13483">
    <property type="entry name" value="Lactamase_B_3"/>
    <property type="match status" value="1"/>
</dbReference>
<reference evidence="2" key="1">
    <citation type="submission" date="2020-07" db="EMBL/GenBank/DDBJ databases">
        <title>Vallitalea pronyensis genome.</title>
        <authorList>
            <person name="Postec A."/>
        </authorList>
    </citation>
    <scope>NUCLEOTIDE SEQUENCE</scope>
    <source>
        <strain evidence="2">FatNI3</strain>
    </source>
</reference>
<dbReference type="EMBL" id="CP058649">
    <property type="protein sequence ID" value="QUI21774.1"/>
    <property type="molecule type" value="Genomic_DNA"/>
</dbReference>
<organism evidence="2 3">
    <name type="scientific">Vallitalea pronyensis</name>
    <dbReference type="NCBI Taxonomy" id="1348613"/>
    <lineage>
        <taxon>Bacteria</taxon>
        <taxon>Bacillati</taxon>
        <taxon>Bacillota</taxon>
        <taxon>Clostridia</taxon>
        <taxon>Lachnospirales</taxon>
        <taxon>Vallitaleaceae</taxon>
        <taxon>Vallitalea</taxon>
    </lineage>
</organism>
<dbReference type="InterPro" id="IPR036866">
    <property type="entry name" value="RibonucZ/Hydroxyglut_hydro"/>
</dbReference>
<dbReference type="PANTHER" id="PTHR43546">
    <property type="entry name" value="UPF0173 METAL-DEPENDENT HYDROLASE MJ1163-RELATED"/>
    <property type="match status" value="1"/>
</dbReference>
<keyword evidence="3" id="KW-1185">Reference proteome</keyword>
<dbReference type="KEGG" id="vpy:HZI73_05460"/>
<dbReference type="SUPFAM" id="SSF56281">
    <property type="entry name" value="Metallo-hydrolase/oxidoreductase"/>
    <property type="match status" value="1"/>
</dbReference>
<evidence type="ECO:0000313" key="2">
    <source>
        <dbReference type="EMBL" id="QUI21774.1"/>
    </source>
</evidence>
<dbReference type="Proteomes" id="UP000683246">
    <property type="component" value="Chromosome"/>
</dbReference>
<dbReference type="InterPro" id="IPR050114">
    <property type="entry name" value="UPF0173_UPF0282_UlaG_hydrolase"/>
</dbReference>
<dbReference type="Gene3D" id="3.60.15.10">
    <property type="entry name" value="Ribonuclease Z/Hydroxyacylglutathione hydrolase-like"/>
    <property type="match status" value="1"/>
</dbReference>
<dbReference type="RefSeq" id="WP_212697245.1">
    <property type="nucleotide sequence ID" value="NZ_CP058649.1"/>
</dbReference>
<dbReference type="PANTHER" id="PTHR43546:SF8">
    <property type="entry name" value="METALLO-BETA-LACTAMASE DOMAIN-CONTAINING PROTEIN"/>
    <property type="match status" value="1"/>
</dbReference>
<feature type="domain" description="Metallo-beta-lactamase" evidence="1">
    <location>
        <begin position="44"/>
        <end position="220"/>
    </location>
</feature>
<dbReference type="SMART" id="SM00849">
    <property type="entry name" value="Lactamase_B"/>
    <property type="match status" value="1"/>
</dbReference>
<protein>
    <submittedName>
        <fullName evidence="2">MBL fold metallo-hydrolase</fullName>
    </submittedName>
</protein>
<proteinExistence type="predicted"/>
<evidence type="ECO:0000259" key="1">
    <source>
        <dbReference type="SMART" id="SM00849"/>
    </source>
</evidence>
<accession>A0A8J8MHL7</accession>
<gene>
    <name evidence="2" type="ORF">HZI73_05460</name>
</gene>
<sequence length="249" mass="27800">MSLVKSKKRVTEPVQFTIEEDMVLTATGAVNIHVPFIVNHVDFFPSSFKLEAGGKRIFLDPVIIEGEEKADYILLTHGHEDHFSIPDIKKLVKKETVVVCPSKVYKKLTKHIQGCIIQKIEPGEHLDDDSFRIQAIGAYNVKAKVIAPHAKSAGNVGYIITKDHVSVYHAGDTDYTPEMSQLKNITVALTPIDGGKLTMTTEEAGAFINHIKPKYTIPMHYNLGTDQLEVFKKLVNENTNVIIMDRHPS</sequence>